<feature type="transmembrane region" description="Helical" evidence="23">
    <location>
        <begin position="710"/>
        <end position="731"/>
    </location>
</feature>
<evidence type="ECO:0000256" key="22">
    <source>
        <dbReference type="PROSITE-ProRule" id="PRU10141"/>
    </source>
</evidence>
<dbReference type="GO" id="GO:0005886">
    <property type="term" value="C:plasma membrane"/>
    <property type="evidence" value="ECO:0007669"/>
    <property type="project" value="UniProtKB-SubCell"/>
</dbReference>
<dbReference type="Gene3D" id="3.30.200.20">
    <property type="entry name" value="Phosphorylase Kinase, domain 1"/>
    <property type="match status" value="1"/>
</dbReference>
<evidence type="ECO:0000256" key="7">
    <source>
        <dbReference type="ARBA" id="ARBA00022553"/>
    </source>
</evidence>
<dbReference type="PROSITE" id="PS00107">
    <property type="entry name" value="PROTEIN_KINASE_ATP"/>
    <property type="match status" value="1"/>
</dbReference>
<feature type="binding site" evidence="22">
    <location>
        <position position="797"/>
    </location>
    <ligand>
        <name>ATP</name>
        <dbReference type="ChEBI" id="CHEBI:30616"/>
    </ligand>
</feature>
<protein>
    <recommendedName>
        <fullName evidence="4">non-specific serine/threonine protein kinase</fullName>
        <ecNumber evidence="4">2.7.11.1</ecNumber>
    </recommendedName>
</protein>
<keyword evidence="18" id="KW-0675">Receptor</keyword>
<keyword evidence="8" id="KW-0433">Leucine-rich repeat</keyword>
<dbReference type="PANTHER" id="PTHR48053">
    <property type="entry name" value="LEUCINE RICH REPEAT FAMILY PROTEIN, EXPRESSED"/>
    <property type="match status" value="1"/>
</dbReference>
<dbReference type="InterPro" id="IPR001611">
    <property type="entry name" value="Leu-rich_rpt"/>
</dbReference>
<evidence type="ECO:0000256" key="4">
    <source>
        <dbReference type="ARBA" id="ARBA00012513"/>
    </source>
</evidence>
<dbReference type="KEGG" id="dzi:111293533"/>
<dbReference type="GeneID" id="111293533"/>
<evidence type="ECO:0000256" key="18">
    <source>
        <dbReference type="ARBA" id="ARBA00023170"/>
    </source>
</evidence>
<dbReference type="InterPro" id="IPR013210">
    <property type="entry name" value="LRR_N_plant-typ"/>
</dbReference>
<accession>A0A6P5YNY5</accession>
<evidence type="ECO:0000256" key="15">
    <source>
        <dbReference type="ARBA" id="ARBA00022840"/>
    </source>
</evidence>
<dbReference type="Gene3D" id="3.80.10.10">
    <property type="entry name" value="Ribonuclease Inhibitor"/>
    <property type="match status" value="5"/>
</dbReference>
<evidence type="ECO:0000256" key="5">
    <source>
        <dbReference type="ARBA" id="ARBA00022475"/>
    </source>
</evidence>
<sequence>MGNTRFIPTLMVVVLLSSFEVSFSTKTTTNINTDQLALLALKAHVISDPQNLLATNWSTVTSICNWIGVTCGSRYKRVTALNLVGMNLSGTIPPHLGNLSFLATLRTGNNSFHGSLPIEMANLRRLKSLNLINNDFNGEIPSWFGSFAKLRNLSLTELLGLSRNNLQGQIPVAIGNLSSLRWLYLNYNQFSGSIPSSVFNISSLVHIVLSDNQLIGSIASILLNISSLEAIDLTFNNLTGHIPLNMFDYLPKLKGLYLSANQLSGRIPIGLFKCQKLEELSLSYNYLEGIVPGEIANLTMLKMLYLGNNNFKGQWNYPLIFVAGNIPVQFGNLPKLEALLLGINSISGIIPSRVFNSSTVRVIFLTLNRLSGYLPSTAGLWLPKLEILELGENELSGSIPASITNASRLTTPSFDGNSFSGYIPIDLGNLRDLQYLSLGQNNLDSTPSSWGLSFLTSLANCKHMRVLFFAINPMISGKLPVSIGNLSVEQFLAYGCNIKGSIPGEIGDMRNLIALNLDNNKLTGSLPTTIGRLKNLQSLSLQGNKFFLTELCNLKSLSYLYFTGNKLVGPIPACLGDLVSLRYLFLGSNKFANSIPSTLTSQLTLESGKLQGPIPESFGGLISLQVLDLSRNNLSRIIPKSLEKLLYLEHFNISFNKLEGEIPNKGSFGNYTIQSFMGNKALCAAPQLRLPLPPCEANSFGKHSRKAIHLVKYILLPIGSTIIVLALILIFSRRRKRNANLPAGQENFPALVEWRRVSYQELQQATYGFSESKLLGVGSFGSVYQGILSDGLSVAVKVFNLELEGAFKSFDVECEVLRNIRHRNLVKIISSCSNIDFKALVLEFIPSGSLGKWLYSHNHFLDILRRLNMMIDMASALEYLHHGYTTPVIHCDLKPNNILLDKDMVAHLSDFGIAKLLSEHDSTIHTMTLATIGYMAPEYGSEGIVSTKGDLYNFGILLIETFTRKKPTDEICAGEMSIKYWVKTSLPSTLIEVVDTNLLNNEGRQYSATRDCTLSILQLALECSEEVPEERIDMKEVVAKLTKIKIKFLHESNRRA</sequence>
<evidence type="ECO:0000256" key="9">
    <source>
        <dbReference type="ARBA" id="ARBA00022679"/>
    </source>
</evidence>
<dbReference type="InterPro" id="IPR000719">
    <property type="entry name" value="Prot_kinase_dom"/>
</dbReference>
<evidence type="ECO:0000313" key="26">
    <source>
        <dbReference type="Proteomes" id="UP000515121"/>
    </source>
</evidence>
<keyword evidence="15 22" id="KW-0067">ATP-binding</keyword>
<dbReference type="Gene3D" id="1.10.510.10">
    <property type="entry name" value="Transferase(Phosphotransferase) domain 1"/>
    <property type="match status" value="1"/>
</dbReference>
<dbReference type="InterPro" id="IPR003591">
    <property type="entry name" value="Leu-rich_rpt_typical-subtyp"/>
</dbReference>
<dbReference type="SMART" id="SM00220">
    <property type="entry name" value="S_TKc"/>
    <property type="match status" value="1"/>
</dbReference>
<name>A0A6P5YNY5_DURZI</name>
<keyword evidence="9" id="KW-0808">Transferase</keyword>
<dbReference type="RefSeq" id="XP_022741990.1">
    <property type="nucleotide sequence ID" value="XM_022886255.1"/>
</dbReference>
<keyword evidence="11 24" id="KW-0732">Signal</keyword>
<dbReference type="PANTHER" id="PTHR48053:SF47">
    <property type="entry name" value="RECEPTOR KINASE-LIKE PROTEIN XA21"/>
    <property type="match status" value="1"/>
</dbReference>
<evidence type="ECO:0000313" key="27">
    <source>
        <dbReference type="RefSeq" id="XP_022741990.1"/>
    </source>
</evidence>
<dbReference type="GO" id="GO:0004674">
    <property type="term" value="F:protein serine/threonine kinase activity"/>
    <property type="evidence" value="ECO:0007669"/>
    <property type="project" value="UniProtKB-KW"/>
</dbReference>
<evidence type="ECO:0000256" key="1">
    <source>
        <dbReference type="ARBA" id="ARBA00004162"/>
    </source>
</evidence>
<comment type="subcellular location">
    <subcellularLocation>
        <location evidence="1">Cell membrane</location>
        <topology evidence="1">Single-pass membrane protein</topology>
    </subcellularLocation>
    <subcellularLocation>
        <location evidence="2">Membrane</location>
        <topology evidence="2">Single-pass type I membrane protein</topology>
    </subcellularLocation>
</comment>
<keyword evidence="26" id="KW-1185">Reference proteome</keyword>
<evidence type="ECO:0000256" key="14">
    <source>
        <dbReference type="ARBA" id="ARBA00022777"/>
    </source>
</evidence>
<dbReference type="GO" id="GO:0005524">
    <property type="term" value="F:ATP binding"/>
    <property type="evidence" value="ECO:0007669"/>
    <property type="project" value="UniProtKB-UniRule"/>
</dbReference>
<dbReference type="InterPro" id="IPR001245">
    <property type="entry name" value="Ser-Thr/Tyr_kinase_cat_dom"/>
</dbReference>
<evidence type="ECO:0000256" key="2">
    <source>
        <dbReference type="ARBA" id="ARBA00004479"/>
    </source>
</evidence>
<organism evidence="26 27">
    <name type="scientific">Durio zibethinus</name>
    <name type="common">Durian</name>
    <dbReference type="NCBI Taxonomy" id="66656"/>
    <lineage>
        <taxon>Eukaryota</taxon>
        <taxon>Viridiplantae</taxon>
        <taxon>Streptophyta</taxon>
        <taxon>Embryophyta</taxon>
        <taxon>Tracheophyta</taxon>
        <taxon>Spermatophyta</taxon>
        <taxon>Magnoliopsida</taxon>
        <taxon>eudicotyledons</taxon>
        <taxon>Gunneridae</taxon>
        <taxon>Pentapetalae</taxon>
        <taxon>rosids</taxon>
        <taxon>malvids</taxon>
        <taxon>Malvales</taxon>
        <taxon>Malvaceae</taxon>
        <taxon>Helicteroideae</taxon>
        <taxon>Durio</taxon>
    </lineage>
</organism>
<comment type="catalytic activity">
    <reaction evidence="20">
        <text>L-threonyl-[protein] + ATP = O-phospho-L-threonyl-[protein] + ADP + H(+)</text>
        <dbReference type="Rhea" id="RHEA:46608"/>
        <dbReference type="Rhea" id="RHEA-COMP:11060"/>
        <dbReference type="Rhea" id="RHEA-COMP:11605"/>
        <dbReference type="ChEBI" id="CHEBI:15378"/>
        <dbReference type="ChEBI" id="CHEBI:30013"/>
        <dbReference type="ChEBI" id="CHEBI:30616"/>
        <dbReference type="ChEBI" id="CHEBI:61977"/>
        <dbReference type="ChEBI" id="CHEBI:456216"/>
        <dbReference type="EC" id="2.7.11.1"/>
    </reaction>
</comment>
<dbReference type="PROSITE" id="PS50011">
    <property type="entry name" value="PROTEIN_KINASE_DOM"/>
    <property type="match status" value="1"/>
</dbReference>
<evidence type="ECO:0000256" key="21">
    <source>
        <dbReference type="ARBA" id="ARBA00048679"/>
    </source>
</evidence>
<feature type="signal peptide" evidence="24">
    <location>
        <begin position="1"/>
        <end position="24"/>
    </location>
</feature>
<keyword evidence="17 23" id="KW-0472">Membrane</keyword>
<evidence type="ECO:0000256" key="20">
    <source>
        <dbReference type="ARBA" id="ARBA00047899"/>
    </source>
</evidence>
<keyword evidence="5" id="KW-1003">Cell membrane</keyword>
<evidence type="ECO:0000256" key="17">
    <source>
        <dbReference type="ARBA" id="ARBA00023136"/>
    </source>
</evidence>
<dbReference type="Pfam" id="PF00560">
    <property type="entry name" value="LRR_1"/>
    <property type="match status" value="3"/>
</dbReference>
<dbReference type="EC" id="2.7.11.1" evidence="4"/>
<evidence type="ECO:0000256" key="13">
    <source>
        <dbReference type="ARBA" id="ARBA00022741"/>
    </source>
</evidence>
<keyword evidence="14" id="KW-0418">Kinase</keyword>
<keyword evidence="19" id="KW-0325">Glycoprotein</keyword>
<dbReference type="FunFam" id="3.80.10.10:FF:000095">
    <property type="entry name" value="LRR receptor-like serine/threonine-protein kinase GSO1"/>
    <property type="match status" value="2"/>
</dbReference>
<dbReference type="Proteomes" id="UP000515121">
    <property type="component" value="Unplaced"/>
</dbReference>
<evidence type="ECO:0000256" key="16">
    <source>
        <dbReference type="ARBA" id="ARBA00022989"/>
    </source>
</evidence>
<keyword evidence="13 22" id="KW-0547">Nucleotide-binding</keyword>
<evidence type="ECO:0000256" key="3">
    <source>
        <dbReference type="ARBA" id="ARBA00008684"/>
    </source>
</evidence>
<dbReference type="SUPFAM" id="SSF56112">
    <property type="entry name" value="Protein kinase-like (PK-like)"/>
    <property type="match status" value="1"/>
</dbReference>
<dbReference type="AlphaFoldDB" id="A0A6P5YNY5"/>
<keyword evidence="12" id="KW-0677">Repeat</keyword>
<evidence type="ECO:0000256" key="24">
    <source>
        <dbReference type="SAM" id="SignalP"/>
    </source>
</evidence>
<dbReference type="InterPro" id="IPR017441">
    <property type="entry name" value="Protein_kinase_ATP_BS"/>
</dbReference>
<evidence type="ECO:0000256" key="12">
    <source>
        <dbReference type="ARBA" id="ARBA00022737"/>
    </source>
</evidence>
<comment type="similarity">
    <text evidence="3">Belongs to the protein kinase superfamily. Ser/Thr protein kinase family.</text>
</comment>
<keyword evidence="10 23" id="KW-0812">Transmembrane</keyword>
<keyword evidence="16 23" id="KW-1133">Transmembrane helix</keyword>
<dbReference type="PROSITE" id="PS51450">
    <property type="entry name" value="LRR"/>
    <property type="match status" value="1"/>
</dbReference>
<evidence type="ECO:0000259" key="25">
    <source>
        <dbReference type="PROSITE" id="PS50011"/>
    </source>
</evidence>
<evidence type="ECO:0000256" key="23">
    <source>
        <dbReference type="SAM" id="Phobius"/>
    </source>
</evidence>
<dbReference type="PROSITE" id="PS00108">
    <property type="entry name" value="PROTEIN_KINASE_ST"/>
    <property type="match status" value="1"/>
</dbReference>
<evidence type="ECO:0000256" key="19">
    <source>
        <dbReference type="ARBA" id="ARBA00023180"/>
    </source>
</evidence>
<dbReference type="Pfam" id="PF07714">
    <property type="entry name" value="PK_Tyr_Ser-Thr"/>
    <property type="match status" value="1"/>
</dbReference>
<dbReference type="InterPro" id="IPR051716">
    <property type="entry name" value="Plant_RL_S/T_kinase"/>
</dbReference>
<evidence type="ECO:0000256" key="10">
    <source>
        <dbReference type="ARBA" id="ARBA00022692"/>
    </source>
</evidence>
<dbReference type="OrthoDB" id="676979at2759"/>
<proteinExistence type="inferred from homology"/>
<keyword evidence="6" id="KW-0723">Serine/threonine-protein kinase</keyword>
<dbReference type="InterPro" id="IPR032675">
    <property type="entry name" value="LRR_dom_sf"/>
</dbReference>
<reference evidence="27" key="1">
    <citation type="submission" date="2025-08" db="UniProtKB">
        <authorList>
            <consortium name="RefSeq"/>
        </authorList>
    </citation>
    <scope>IDENTIFICATION</scope>
    <source>
        <tissue evidence="27">Fruit stalk</tissue>
    </source>
</reference>
<feature type="chain" id="PRO_5027865541" description="non-specific serine/threonine protein kinase" evidence="24">
    <location>
        <begin position="25"/>
        <end position="1056"/>
    </location>
</feature>
<evidence type="ECO:0000256" key="6">
    <source>
        <dbReference type="ARBA" id="ARBA00022527"/>
    </source>
</evidence>
<dbReference type="SMART" id="SM00369">
    <property type="entry name" value="LRR_TYP"/>
    <property type="match status" value="11"/>
</dbReference>
<dbReference type="SUPFAM" id="SSF52058">
    <property type="entry name" value="L domain-like"/>
    <property type="match status" value="2"/>
</dbReference>
<dbReference type="FunFam" id="3.30.200.20:FF:000661">
    <property type="entry name" value="Serine-threonine protein kinase plant-type"/>
    <property type="match status" value="1"/>
</dbReference>
<dbReference type="InterPro" id="IPR008271">
    <property type="entry name" value="Ser/Thr_kinase_AS"/>
</dbReference>
<dbReference type="FunFam" id="1.10.510.10:FF:000358">
    <property type="entry name" value="Putative leucine-rich repeat receptor-like serine/threonine-protein kinase"/>
    <property type="match status" value="1"/>
</dbReference>
<feature type="domain" description="Protein kinase" evidence="25">
    <location>
        <begin position="769"/>
        <end position="1049"/>
    </location>
</feature>
<gene>
    <name evidence="27" type="primary">LOC111293533</name>
</gene>
<keyword evidence="7" id="KW-0597">Phosphoprotein</keyword>
<dbReference type="InterPro" id="IPR011009">
    <property type="entry name" value="Kinase-like_dom_sf"/>
</dbReference>
<dbReference type="Pfam" id="PF13855">
    <property type="entry name" value="LRR_8"/>
    <property type="match status" value="2"/>
</dbReference>
<evidence type="ECO:0000256" key="8">
    <source>
        <dbReference type="ARBA" id="ARBA00022614"/>
    </source>
</evidence>
<evidence type="ECO:0000256" key="11">
    <source>
        <dbReference type="ARBA" id="ARBA00022729"/>
    </source>
</evidence>
<comment type="catalytic activity">
    <reaction evidence="21">
        <text>L-seryl-[protein] + ATP = O-phospho-L-seryl-[protein] + ADP + H(+)</text>
        <dbReference type="Rhea" id="RHEA:17989"/>
        <dbReference type="Rhea" id="RHEA-COMP:9863"/>
        <dbReference type="Rhea" id="RHEA-COMP:11604"/>
        <dbReference type="ChEBI" id="CHEBI:15378"/>
        <dbReference type="ChEBI" id="CHEBI:29999"/>
        <dbReference type="ChEBI" id="CHEBI:30616"/>
        <dbReference type="ChEBI" id="CHEBI:83421"/>
        <dbReference type="ChEBI" id="CHEBI:456216"/>
        <dbReference type="EC" id="2.7.11.1"/>
    </reaction>
</comment>
<dbReference type="Pfam" id="PF08263">
    <property type="entry name" value="LRRNT_2"/>
    <property type="match status" value="1"/>
</dbReference>